<evidence type="ECO:0000256" key="1">
    <source>
        <dbReference type="SAM" id="SignalP"/>
    </source>
</evidence>
<evidence type="ECO:0000313" key="3">
    <source>
        <dbReference type="Proteomes" id="UP000314294"/>
    </source>
</evidence>
<dbReference type="EMBL" id="SRLO01000051">
    <property type="protein sequence ID" value="TNN80768.1"/>
    <property type="molecule type" value="Genomic_DNA"/>
</dbReference>
<evidence type="ECO:0000313" key="2">
    <source>
        <dbReference type="EMBL" id="TNN80768.1"/>
    </source>
</evidence>
<protein>
    <recommendedName>
        <fullName evidence="4">Secreted protein</fullName>
    </recommendedName>
</protein>
<keyword evidence="3" id="KW-1185">Reference proteome</keyword>
<feature type="chain" id="PRO_5021332935" description="Secreted protein" evidence="1">
    <location>
        <begin position="28"/>
        <end position="107"/>
    </location>
</feature>
<dbReference type="AlphaFoldDB" id="A0A4Z2IT42"/>
<evidence type="ECO:0008006" key="4">
    <source>
        <dbReference type="Google" id="ProtNLM"/>
    </source>
</evidence>
<name>A0A4Z2IT42_9TELE</name>
<sequence>MGEPLNQRVSGADPVLIWTLLVSLVRMVNQPGGPGNAKTPQPRCSAVVPLDPLRFVYRSSSPTPRWTAAPVLTSGRFFPSRVVLSFLVFHDTFRRDSCGLKAPTVRH</sequence>
<comment type="caution">
    <text evidence="2">The sequence shown here is derived from an EMBL/GenBank/DDBJ whole genome shotgun (WGS) entry which is preliminary data.</text>
</comment>
<accession>A0A4Z2IT42</accession>
<organism evidence="2 3">
    <name type="scientific">Liparis tanakae</name>
    <name type="common">Tanaka's snailfish</name>
    <dbReference type="NCBI Taxonomy" id="230148"/>
    <lineage>
        <taxon>Eukaryota</taxon>
        <taxon>Metazoa</taxon>
        <taxon>Chordata</taxon>
        <taxon>Craniata</taxon>
        <taxon>Vertebrata</taxon>
        <taxon>Euteleostomi</taxon>
        <taxon>Actinopterygii</taxon>
        <taxon>Neopterygii</taxon>
        <taxon>Teleostei</taxon>
        <taxon>Neoteleostei</taxon>
        <taxon>Acanthomorphata</taxon>
        <taxon>Eupercaria</taxon>
        <taxon>Perciformes</taxon>
        <taxon>Cottioidei</taxon>
        <taxon>Cottales</taxon>
        <taxon>Liparidae</taxon>
        <taxon>Liparis</taxon>
    </lineage>
</organism>
<proteinExistence type="predicted"/>
<gene>
    <name evidence="2" type="ORF">EYF80_009002</name>
</gene>
<feature type="signal peptide" evidence="1">
    <location>
        <begin position="1"/>
        <end position="27"/>
    </location>
</feature>
<dbReference type="Proteomes" id="UP000314294">
    <property type="component" value="Unassembled WGS sequence"/>
</dbReference>
<reference evidence="2 3" key="1">
    <citation type="submission" date="2019-03" db="EMBL/GenBank/DDBJ databases">
        <title>First draft genome of Liparis tanakae, snailfish: a comprehensive survey of snailfish specific genes.</title>
        <authorList>
            <person name="Kim W."/>
            <person name="Song I."/>
            <person name="Jeong J.-H."/>
            <person name="Kim D."/>
            <person name="Kim S."/>
            <person name="Ryu S."/>
            <person name="Song J.Y."/>
            <person name="Lee S.K."/>
        </authorList>
    </citation>
    <scope>NUCLEOTIDE SEQUENCE [LARGE SCALE GENOMIC DNA]</scope>
    <source>
        <tissue evidence="2">Muscle</tissue>
    </source>
</reference>
<keyword evidence="1" id="KW-0732">Signal</keyword>